<accession>A0A915L1A1</accession>
<name>A0A915L1A1_ROMCU</name>
<organism evidence="1 2">
    <name type="scientific">Romanomermis culicivorax</name>
    <name type="common">Nematode worm</name>
    <dbReference type="NCBI Taxonomy" id="13658"/>
    <lineage>
        <taxon>Eukaryota</taxon>
        <taxon>Metazoa</taxon>
        <taxon>Ecdysozoa</taxon>
        <taxon>Nematoda</taxon>
        <taxon>Enoplea</taxon>
        <taxon>Dorylaimia</taxon>
        <taxon>Mermithida</taxon>
        <taxon>Mermithoidea</taxon>
        <taxon>Mermithidae</taxon>
        <taxon>Romanomermis</taxon>
    </lineage>
</organism>
<dbReference type="Proteomes" id="UP000887565">
    <property type="component" value="Unplaced"/>
</dbReference>
<protein>
    <submittedName>
        <fullName evidence="2">Uncharacterized protein</fullName>
    </submittedName>
</protein>
<dbReference type="WBParaSite" id="nRc.2.0.1.t44256-RA">
    <property type="protein sequence ID" value="nRc.2.0.1.t44256-RA"/>
    <property type="gene ID" value="nRc.2.0.1.g44256"/>
</dbReference>
<keyword evidence="1" id="KW-1185">Reference proteome</keyword>
<proteinExistence type="predicted"/>
<dbReference type="AlphaFoldDB" id="A0A915L1A1"/>
<reference evidence="2" key="1">
    <citation type="submission" date="2022-11" db="UniProtKB">
        <authorList>
            <consortium name="WormBaseParasite"/>
        </authorList>
    </citation>
    <scope>IDENTIFICATION</scope>
</reference>
<evidence type="ECO:0000313" key="2">
    <source>
        <dbReference type="WBParaSite" id="nRc.2.0.1.t44256-RA"/>
    </source>
</evidence>
<evidence type="ECO:0000313" key="1">
    <source>
        <dbReference type="Proteomes" id="UP000887565"/>
    </source>
</evidence>
<sequence length="74" mass="8650">MATSIMIKYHRKTVNMFLDDQNLANVGQIPSNYRSIQGLEDLDTESEYFDMINFEKKVIEDGDIYRATMLQLII</sequence>